<evidence type="ECO:0000313" key="1">
    <source>
        <dbReference type="EMBL" id="VDO88753.1"/>
    </source>
</evidence>
<evidence type="ECO:0000313" key="2">
    <source>
        <dbReference type="Proteomes" id="UP000277204"/>
    </source>
</evidence>
<name>A0A183M1X2_9TREM</name>
<accession>A0A183M1X2</accession>
<sequence length="119" mass="14091">MHLFEKFFTPRRSNDFDKSDYVHRLSEFMRTLPPVSTRIQHRQVALPPHVFIRVDSVRERLQQPYEGHFHVISRHEKTFKVGRHGRVKIVSKDCLKPAHVDDSAPHGNLRSLHLLQIPR</sequence>
<dbReference type="Proteomes" id="UP000277204">
    <property type="component" value="Unassembled WGS sequence"/>
</dbReference>
<reference evidence="1 2" key="1">
    <citation type="submission" date="2018-11" db="EMBL/GenBank/DDBJ databases">
        <authorList>
            <consortium name="Pathogen Informatics"/>
        </authorList>
    </citation>
    <scope>NUCLEOTIDE SEQUENCE [LARGE SCALE GENOMIC DNA]</scope>
    <source>
        <strain evidence="1 2">Zambia</strain>
    </source>
</reference>
<dbReference type="AlphaFoldDB" id="A0A183M1X2"/>
<dbReference type="PANTHER" id="PTHR38681:SF1">
    <property type="entry name" value="RETROVIRUS-RELATED POL POLYPROTEIN FROM TRANSPOSON 412-LIKE PROTEIN"/>
    <property type="match status" value="1"/>
</dbReference>
<gene>
    <name evidence="1" type="ORF">SMRZ_LOCUS10047</name>
</gene>
<dbReference type="EMBL" id="UZAI01005020">
    <property type="protein sequence ID" value="VDO88753.1"/>
    <property type="molecule type" value="Genomic_DNA"/>
</dbReference>
<proteinExistence type="predicted"/>
<protein>
    <submittedName>
        <fullName evidence="1">Uncharacterized protein</fullName>
    </submittedName>
</protein>
<dbReference type="PANTHER" id="PTHR38681">
    <property type="entry name" value="RETROVIRUS-RELATED POL POLYPROTEIN FROM TRANSPOSON 412-LIKE PROTEIN-RELATED"/>
    <property type="match status" value="1"/>
</dbReference>
<organism evidence="1 2">
    <name type="scientific">Schistosoma margrebowiei</name>
    <dbReference type="NCBI Taxonomy" id="48269"/>
    <lineage>
        <taxon>Eukaryota</taxon>
        <taxon>Metazoa</taxon>
        <taxon>Spiralia</taxon>
        <taxon>Lophotrochozoa</taxon>
        <taxon>Platyhelminthes</taxon>
        <taxon>Trematoda</taxon>
        <taxon>Digenea</taxon>
        <taxon>Strigeidida</taxon>
        <taxon>Schistosomatoidea</taxon>
        <taxon>Schistosomatidae</taxon>
        <taxon>Schistosoma</taxon>
    </lineage>
</organism>
<keyword evidence="2" id="KW-1185">Reference proteome</keyword>